<dbReference type="GO" id="GO:0005801">
    <property type="term" value="C:cis-Golgi network"/>
    <property type="evidence" value="ECO:0007669"/>
    <property type="project" value="InterPro"/>
</dbReference>
<dbReference type="GeneTree" id="ENSGT00530000062932"/>
<keyword evidence="5" id="KW-1185">Reference proteome</keyword>
<sequence>MGQEKWGRGRIGHSRGVTPLFWLQSSFTDLPKEKADRKEQVERLELGFIQLSGATEGMREYITEYESQGAVPNTRHQEKEDVMGLAQNEEMKVKLLELQKLVLPLVCNHEGHDKFPPAAQNRGDEPAPGAPAPQELGAAEEQGDVCEVSLADSVEPAAGEAREGSPRGNPTAEKIVQLLPVMQDTQEHPGLASKPCVPFFYRAAENREINIIII</sequence>
<dbReference type="InterPro" id="IPR043976">
    <property type="entry name" value="GOLGA_cons_dom"/>
</dbReference>
<dbReference type="InterPro" id="IPR043937">
    <property type="entry name" value="GOLGA_C"/>
</dbReference>
<dbReference type="PANTHER" id="PTHR10881:SF44">
    <property type="entry name" value="GOLGIN SUBFAMILY A MEMBER 6A-RELATED"/>
    <property type="match status" value="1"/>
</dbReference>
<dbReference type="GO" id="GO:0007030">
    <property type="term" value="P:Golgi organization"/>
    <property type="evidence" value="ECO:0007669"/>
    <property type="project" value="TreeGrafter"/>
</dbReference>
<evidence type="ECO:0000313" key="5">
    <source>
        <dbReference type="Proteomes" id="UP000028761"/>
    </source>
</evidence>
<evidence type="ECO:0000256" key="2">
    <source>
        <dbReference type="SAM" id="MobiDB-lite"/>
    </source>
</evidence>
<dbReference type="AlphaFoldDB" id="A0A8I5NC76"/>
<feature type="region of interest" description="Disordered" evidence="2">
    <location>
        <begin position="113"/>
        <end position="144"/>
    </location>
</feature>
<accession>A0A8I5NC76</accession>
<evidence type="ECO:0000256" key="1">
    <source>
        <dbReference type="ARBA" id="ARBA00023054"/>
    </source>
</evidence>
<feature type="domain" description="Golgin subfamily A conserved" evidence="3">
    <location>
        <begin position="23"/>
        <end position="115"/>
    </location>
</feature>
<organism evidence="4 5">
    <name type="scientific">Papio anubis</name>
    <name type="common">Olive baboon</name>
    <dbReference type="NCBI Taxonomy" id="9555"/>
    <lineage>
        <taxon>Eukaryota</taxon>
        <taxon>Metazoa</taxon>
        <taxon>Chordata</taxon>
        <taxon>Craniata</taxon>
        <taxon>Vertebrata</taxon>
        <taxon>Euteleostomi</taxon>
        <taxon>Mammalia</taxon>
        <taxon>Eutheria</taxon>
        <taxon>Euarchontoglires</taxon>
        <taxon>Primates</taxon>
        <taxon>Haplorrhini</taxon>
        <taxon>Catarrhini</taxon>
        <taxon>Cercopithecidae</taxon>
        <taxon>Cercopithecinae</taxon>
        <taxon>Papio</taxon>
    </lineage>
</organism>
<dbReference type="Ensembl" id="ENSPANT00000074540.1">
    <property type="protein sequence ID" value="ENSPANP00000050232.1"/>
    <property type="gene ID" value="ENSPANG00000040537.1"/>
</dbReference>
<dbReference type="GO" id="GO:0032580">
    <property type="term" value="C:Golgi cisterna membrane"/>
    <property type="evidence" value="ECO:0007669"/>
    <property type="project" value="TreeGrafter"/>
</dbReference>
<name>A0A8I5NC76_PAPAN</name>
<dbReference type="Pfam" id="PF19046">
    <property type="entry name" value="GM130_C"/>
    <property type="match status" value="1"/>
</dbReference>
<keyword evidence="1" id="KW-0175">Coiled coil</keyword>
<evidence type="ECO:0000313" key="4">
    <source>
        <dbReference type="Ensembl" id="ENSPANP00000050232.1"/>
    </source>
</evidence>
<evidence type="ECO:0000259" key="3">
    <source>
        <dbReference type="Pfam" id="PF15070"/>
    </source>
</evidence>
<dbReference type="OMA" id="LPEMQNP"/>
<dbReference type="Pfam" id="PF15070">
    <property type="entry name" value="GOLGA2L5"/>
    <property type="match status" value="1"/>
</dbReference>
<dbReference type="InterPro" id="IPR024858">
    <property type="entry name" value="GOLGA"/>
</dbReference>
<protein>
    <recommendedName>
        <fullName evidence="3">Golgin subfamily A conserved domain-containing protein</fullName>
    </recommendedName>
</protein>
<proteinExistence type="predicted"/>
<dbReference type="GO" id="GO:0000137">
    <property type="term" value="C:Golgi cis cisterna"/>
    <property type="evidence" value="ECO:0007669"/>
    <property type="project" value="TreeGrafter"/>
</dbReference>
<reference evidence="4" key="1">
    <citation type="submission" date="2025-08" db="UniProtKB">
        <authorList>
            <consortium name="Ensembl"/>
        </authorList>
    </citation>
    <scope>IDENTIFICATION</scope>
</reference>
<dbReference type="PANTHER" id="PTHR10881">
    <property type="entry name" value="GOLGIN SUBFAMILY A MEMBER-RELATED"/>
    <property type="match status" value="1"/>
</dbReference>
<dbReference type="Proteomes" id="UP000028761">
    <property type="component" value="Unplaced"/>
</dbReference>
<reference evidence="4" key="2">
    <citation type="submission" date="2025-09" db="UniProtKB">
        <authorList>
            <consortium name="Ensembl"/>
        </authorList>
    </citation>
    <scope>IDENTIFICATION</scope>
</reference>